<evidence type="ECO:0000256" key="3">
    <source>
        <dbReference type="ARBA" id="ARBA00022692"/>
    </source>
</evidence>
<dbReference type="EMBL" id="LHQM01000007">
    <property type="protein sequence ID" value="KPJ22938.1"/>
    <property type="molecule type" value="Genomic_DNA"/>
</dbReference>
<dbReference type="GO" id="GO:0005886">
    <property type="term" value="C:plasma membrane"/>
    <property type="evidence" value="ECO:0007669"/>
    <property type="project" value="UniProtKB-SubCell"/>
</dbReference>
<dbReference type="CDD" id="cd18544">
    <property type="entry name" value="ABC_6TM_TmrA_like"/>
    <property type="match status" value="1"/>
</dbReference>
<dbReference type="GO" id="GO:0005524">
    <property type="term" value="F:ATP binding"/>
    <property type="evidence" value="ECO:0007669"/>
    <property type="project" value="UniProtKB-KW"/>
</dbReference>
<dbReference type="PROSITE" id="PS50893">
    <property type="entry name" value="ABC_TRANSPORTER_2"/>
    <property type="match status" value="1"/>
</dbReference>
<feature type="transmembrane region" description="Helical" evidence="8">
    <location>
        <begin position="167"/>
        <end position="183"/>
    </location>
</feature>
<dbReference type="Pfam" id="PF00664">
    <property type="entry name" value="ABC_membrane"/>
    <property type="match status" value="1"/>
</dbReference>
<feature type="transmembrane region" description="Helical" evidence="8">
    <location>
        <begin position="61"/>
        <end position="81"/>
    </location>
</feature>
<feature type="transmembrane region" description="Helical" evidence="8">
    <location>
        <begin position="256"/>
        <end position="273"/>
    </location>
</feature>
<dbReference type="PROSITE" id="PS00211">
    <property type="entry name" value="ABC_TRANSPORTER_1"/>
    <property type="match status" value="1"/>
</dbReference>
<evidence type="ECO:0000256" key="2">
    <source>
        <dbReference type="ARBA" id="ARBA00022448"/>
    </source>
</evidence>
<evidence type="ECO:0000256" key="8">
    <source>
        <dbReference type="SAM" id="Phobius"/>
    </source>
</evidence>
<dbReference type="SMART" id="SM00382">
    <property type="entry name" value="AAA"/>
    <property type="match status" value="1"/>
</dbReference>
<evidence type="ECO:0000313" key="12">
    <source>
        <dbReference type="Proteomes" id="UP000049578"/>
    </source>
</evidence>
<dbReference type="AlphaFoldDB" id="A0A0P6S8U6"/>
<feature type="domain" description="ABC transporter" evidence="9">
    <location>
        <begin position="342"/>
        <end position="576"/>
    </location>
</feature>
<dbReference type="InterPro" id="IPR011527">
    <property type="entry name" value="ABC1_TM_dom"/>
</dbReference>
<dbReference type="PANTHER" id="PTHR43394">
    <property type="entry name" value="ATP-DEPENDENT PERMEASE MDL1, MITOCHONDRIAL"/>
    <property type="match status" value="1"/>
</dbReference>
<dbReference type="RefSeq" id="WP_054278298.1">
    <property type="nucleotide sequence ID" value="NZ_LHQM01000007.1"/>
</dbReference>
<reference evidence="11 12" key="1">
    <citation type="submission" date="2015-08" db="EMBL/GenBank/DDBJ databases">
        <title>Genome sequence of Streptococcus phocae subsp. phocae ATCC 51973T isolated from liver specimen obtained from seal.</title>
        <authorList>
            <person name="Avendano-Herrera R."/>
        </authorList>
    </citation>
    <scope>NUCLEOTIDE SEQUENCE [LARGE SCALE GENOMIC DNA]</scope>
    <source>
        <strain evidence="11 12">ATCC 51973</strain>
    </source>
</reference>
<dbReference type="Gene3D" id="3.40.50.300">
    <property type="entry name" value="P-loop containing nucleotide triphosphate hydrolases"/>
    <property type="match status" value="1"/>
</dbReference>
<dbReference type="InterPro" id="IPR036640">
    <property type="entry name" value="ABC1_TM_sf"/>
</dbReference>
<keyword evidence="2" id="KW-0813">Transport</keyword>
<keyword evidence="7 8" id="KW-0472">Membrane</keyword>
<proteinExistence type="predicted"/>
<dbReference type="PANTHER" id="PTHR43394:SF1">
    <property type="entry name" value="ATP-BINDING CASSETTE SUB-FAMILY B MEMBER 10, MITOCHONDRIAL"/>
    <property type="match status" value="1"/>
</dbReference>
<dbReference type="SUPFAM" id="SSF52540">
    <property type="entry name" value="P-loop containing nucleoside triphosphate hydrolases"/>
    <property type="match status" value="1"/>
</dbReference>
<dbReference type="Pfam" id="PF00005">
    <property type="entry name" value="ABC_tran"/>
    <property type="match status" value="1"/>
</dbReference>
<sequence length="581" mass="65203">MSLFIKLVNEIRTAKRPFIIGIVLLLMSTAVGQFAPLLLKKMIDDYLTPASKWGVVSLEGLQLLLLSYLTMILVTAVLRYVSYRSLVYASNKIVSNLRNRAFDIMQRLPISYFDNQPAGKIATKIVNDTETLRNQFYDTLLSQVIISLAQITFIYVAMMYLDLKSGLLLLIVIPLFYGMQVLYKKLTDKPMKAFYKARSIVNTQVNEMMNGVSIIQLYHQEDTILKEFEEQINEMKTADDSIIFADSVASWSLTELVKYTVICGVLALVGYQFLQGLPGITVGKLFIYLNYLTRLFDLLGMLVRQLPNVQRSFATGRRLMALLDETVEEDAQNSIVISSGTVDFNDVCFSYEADKPVLSQINIHADKGETIALVGHTGSGKSSIMNLLYRFYEPQSGVIMVDGQPINQYSRESLRAQMGIVLQDPYLFTGTIASNVTMGNTAYTDQDVLEALTKVRAAQMISRLQKGIHEPVYEKGASFSSGERQLVAFARTLIANPKILILDEATSHIDTETEEVIQKAMELLKEGRTTFIIAHRLSTIQTANQILVLEQGKIVERGTHQELVAQGGRYAKMTEMQETIS</sequence>
<accession>A0A0P6S8U6</accession>
<evidence type="ECO:0000256" key="7">
    <source>
        <dbReference type="ARBA" id="ARBA00023136"/>
    </source>
</evidence>
<dbReference type="CDD" id="cd03254">
    <property type="entry name" value="ABCC_Glucan_exporter_like"/>
    <property type="match status" value="1"/>
</dbReference>
<feature type="transmembrane region" description="Helical" evidence="8">
    <location>
        <begin position="140"/>
        <end position="161"/>
    </location>
</feature>
<dbReference type="GO" id="GO:0016887">
    <property type="term" value="F:ATP hydrolysis activity"/>
    <property type="evidence" value="ECO:0007669"/>
    <property type="project" value="InterPro"/>
</dbReference>
<comment type="caution">
    <text evidence="11">The sequence shown here is derived from an EMBL/GenBank/DDBJ whole genome shotgun (WGS) entry which is preliminary data.</text>
</comment>
<evidence type="ECO:0000256" key="5">
    <source>
        <dbReference type="ARBA" id="ARBA00022840"/>
    </source>
</evidence>
<comment type="subcellular location">
    <subcellularLocation>
        <location evidence="1">Cell membrane</location>
        <topology evidence="1">Multi-pass membrane protein</topology>
    </subcellularLocation>
</comment>
<keyword evidence="6 8" id="KW-1133">Transmembrane helix</keyword>
<dbReference type="Gene3D" id="1.20.1560.10">
    <property type="entry name" value="ABC transporter type 1, transmembrane domain"/>
    <property type="match status" value="1"/>
</dbReference>
<dbReference type="SUPFAM" id="SSF90123">
    <property type="entry name" value="ABC transporter transmembrane region"/>
    <property type="match status" value="1"/>
</dbReference>
<evidence type="ECO:0000256" key="4">
    <source>
        <dbReference type="ARBA" id="ARBA00022741"/>
    </source>
</evidence>
<dbReference type="InterPro" id="IPR003593">
    <property type="entry name" value="AAA+_ATPase"/>
</dbReference>
<dbReference type="GO" id="GO:0015421">
    <property type="term" value="F:ABC-type oligopeptide transporter activity"/>
    <property type="evidence" value="ECO:0007669"/>
    <property type="project" value="TreeGrafter"/>
</dbReference>
<dbReference type="STRING" id="119224.AKK44_02060"/>
<keyword evidence="3 8" id="KW-0812">Transmembrane</keyword>
<dbReference type="InterPro" id="IPR017871">
    <property type="entry name" value="ABC_transporter-like_CS"/>
</dbReference>
<dbReference type="PATRIC" id="fig|119224.3.peg.1607"/>
<dbReference type="InterPro" id="IPR039421">
    <property type="entry name" value="Type_1_exporter"/>
</dbReference>
<dbReference type="FunFam" id="3.40.50.300:FF:000287">
    <property type="entry name" value="Multidrug ABC transporter ATP-binding protein"/>
    <property type="match status" value="1"/>
</dbReference>
<keyword evidence="4" id="KW-0547">Nucleotide-binding</keyword>
<dbReference type="Proteomes" id="UP000049578">
    <property type="component" value="Unassembled WGS sequence"/>
</dbReference>
<evidence type="ECO:0000256" key="6">
    <source>
        <dbReference type="ARBA" id="ARBA00022989"/>
    </source>
</evidence>
<evidence type="ECO:0000259" key="10">
    <source>
        <dbReference type="PROSITE" id="PS50929"/>
    </source>
</evidence>
<dbReference type="PROSITE" id="PS50929">
    <property type="entry name" value="ABC_TM1F"/>
    <property type="match status" value="1"/>
</dbReference>
<keyword evidence="5 11" id="KW-0067">ATP-binding</keyword>
<gene>
    <name evidence="11" type="ORF">AKK44_02060</name>
</gene>
<keyword evidence="12" id="KW-1185">Reference proteome</keyword>
<dbReference type="InterPro" id="IPR027417">
    <property type="entry name" value="P-loop_NTPase"/>
</dbReference>
<feature type="transmembrane region" description="Helical" evidence="8">
    <location>
        <begin position="18"/>
        <end position="39"/>
    </location>
</feature>
<protein>
    <submittedName>
        <fullName evidence="11">ABC transporter ATP-binding protein</fullName>
    </submittedName>
</protein>
<feature type="domain" description="ABC transmembrane type-1" evidence="10">
    <location>
        <begin position="19"/>
        <end position="311"/>
    </location>
</feature>
<dbReference type="InterPro" id="IPR003439">
    <property type="entry name" value="ABC_transporter-like_ATP-bd"/>
</dbReference>
<evidence type="ECO:0000256" key="1">
    <source>
        <dbReference type="ARBA" id="ARBA00004651"/>
    </source>
</evidence>
<evidence type="ECO:0000259" key="9">
    <source>
        <dbReference type="PROSITE" id="PS50893"/>
    </source>
</evidence>
<name>A0A0P6S8U6_9STRE</name>
<evidence type="ECO:0000313" key="11">
    <source>
        <dbReference type="EMBL" id="KPJ22938.1"/>
    </source>
</evidence>
<organism evidence="11 12">
    <name type="scientific">Streptococcus phocae</name>
    <dbReference type="NCBI Taxonomy" id="119224"/>
    <lineage>
        <taxon>Bacteria</taxon>
        <taxon>Bacillati</taxon>
        <taxon>Bacillota</taxon>
        <taxon>Bacilli</taxon>
        <taxon>Lactobacillales</taxon>
        <taxon>Streptococcaceae</taxon>
        <taxon>Streptococcus</taxon>
    </lineage>
</organism>